<gene>
    <name evidence="1" type="ORF">BN997_01587</name>
</gene>
<evidence type="ECO:0000313" key="1">
    <source>
        <dbReference type="EMBL" id="CEI81742.1"/>
    </source>
</evidence>
<organism evidence="1 2">
    <name type="scientific">Oceanobacillus oncorhynchi</name>
    <dbReference type="NCBI Taxonomy" id="545501"/>
    <lineage>
        <taxon>Bacteria</taxon>
        <taxon>Bacillati</taxon>
        <taxon>Bacillota</taxon>
        <taxon>Bacilli</taxon>
        <taxon>Bacillales</taxon>
        <taxon>Bacillaceae</taxon>
        <taxon>Oceanobacillus</taxon>
    </lineage>
</organism>
<dbReference type="RefSeq" id="WP_175297019.1">
    <property type="nucleotide sequence ID" value="NZ_CAXOIH010000034.1"/>
</dbReference>
<accession>A0A0A1MQ48</accession>
<dbReference type="STRING" id="545501.BN997_01587"/>
<sequence length="116" mass="13835">MSQDYLIENNYDSTIKRRFSYSSHFSYKHQAAAYANQIPLNNQIKGPAEEEKCLTILYNYMDEAIQNSQVVEYFTSWNGEEDLALFKKRSIHCLDIKNPYDLVIEDRELWEILLWN</sequence>
<proteinExistence type="predicted"/>
<dbReference type="EMBL" id="CDGG01000001">
    <property type="protein sequence ID" value="CEI81742.1"/>
    <property type="molecule type" value="Genomic_DNA"/>
</dbReference>
<keyword evidence="2" id="KW-1185">Reference proteome</keyword>
<reference evidence="1 2" key="1">
    <citation type="submission" date="2014-11" db="EMBL/GenBank/DDBJ databases">
        <authorList>
            <person name="Urmite Genomes Urmite Genomes"/>
        </authorList>
    </citation>
    <scope>NUCLEOTIDE SEQUENCE [LARGE SCALE GENOMIC DNA]</scope>
    <source>
        <strain evidence="1 2">Oc5</strain>
    </source>
</reference>
<dbReference type="Proteomes" id="UP000040453">
    <property type="component" value="Unassembled WGS sequence"/>
</dbReference>
<evidence type="ECO:0000313" key="2">
    <source>
        <dbReference type="Proteomes" id="UP000040453"/>
    </source>
</evidence>
<protein>
    <submittedName>
        <fullName evidence="1">Uncharacterized protein</fullName>
    </submittedName>
</protein>
<name>A0A0A1MQ48_9BACI</name>
<dbReference type="AlphaFoldDB" id="A0A0A1MQ48"/>